<dbReference type="Proteomes" id="UP000183635">
    <property type="component" value="Unassembled WGS sequence"/>
</dbReference>
<proteinExistence type="predicted"/>
<gene>
    <name evidence="1" type="ORF">SAMN04488021_11051</name>
</gene>
<dbReference type="OrthoDB" id="8246481at2"/>
<protein>
    <submittedName>
        <fullName evidence="1">Uncharacterized protein</fullName>
    </submittedName>
</protein>
<name>A0A1I2ZRP9_9RHOB</name>
<dbReference type="EMBL" id="FOPU01000010">
    <property type="protein sequence ID" value="SFH40527.1"/>
    <property type="molecule type" value="Genomic_DNA"/>
</dbReference>
<sequence>MDYVRSGKVEWTGDNPPIYLKTDPQGDWSTLALFFRINGSDLGRGHMILVIEDPYGTGVADPVRLCCTDNPPLARWLLDDFVRKFGLFRPAAAALDALDIVDGARFGVQADYPRHVTELAEFDGHRVELRWNGLQAMFAVAQPPGDSQTGRHEMFSVFQPAASASITLDGRQLPGATVERDFFDRRAQSAALAHSESWICA</sequence>
<keyword evidence="2" id="KW-1185">Reference proteome</keyword>
<evidence type="ECO:0000313" key="2">
    <source>
        <dbReference type="Proteomes" id="UP000183635"/>
    </source>
</evidence>
<dbReference type="RefSeq" id="WP_074967029.1">
    <property type="nucleotide sequence ID" value="NZ_CBCRYP010000014.1"/>
</dbReference>
<dbReference type="AlphaFoldDB" id="A0A1I2ZRP9"/>
<evidence type="ECO:0000313" key="1">
    <source>
        <dbReference type="EMBL" id="SFH40527.1"/>
    </source>
</evidence>
<accession>A0A1I2ZRP9</accession>
<reference evidence="1 2" key="1">
    <citation type="submission" date="2016-10" db="EMBL/GenBank/DDBJ databases">
        <authorList>
            <person name="de Groot N.N."/>
        </authorList>
    </citation>
    <scope>NUCLEOTIDE SEQUENCE [LARGE SCALE GENOMIC DNA]</scope>
    <source>
        <strain evidence="1 2">DSM 8537</strain>
    </source>
</reference>
<dbReference type="STRING" id="34004.SAMN04488021_11051"/>
<organism evidence="1 2">
    <name type="scientific">Paracoccus aminovorans</name>
    <dbReference type="NCBI Taxonomy" id="34004"/>
    <lineage>
        <taxon>Bacteria</taxon>
        <taxon>Pseudomonadati</taxon>
        <taxon>Pseudomonadota</taxon>
        <taxon>Alphaproteobacteria</taxon>
        <taxon>Rhodobacterales</taxon>
        <taxon>Paracoccaceae</taxon>
        <taxon>Paracoccus</taxon>
    </lineage>
</organism>